<dbReference type="EMBL" id="CP136339">
    <property type="protein sequence ID" value="WOA51295.1"/>
    <property type="molecule type" value="Genomic_DNA"/>
</dbReference>
<dbReference type="AlphaFoldDB" id="A0AAX4EV94"/>
<evidence type="ECO:0000313" key="3">
    <source>
        <dbReference type="Proteomes" id="UP001304423"/>
    </source>
</evidence>
<gene>
    <name evidence="2" type="ORF">RXA29_15405</name>
</gene>
<dbReference type="Pfam" id="PF07007">
    <property type="entry name" value="LprI"/>
    <property type="match status" value="1"/>
</dbReference>
<dbReference type="Proteomes" id="UP001304423">
    <property type="component" value="Chromosome"/>
</dbReference>
<dbReference type="InterPro" id="IPR009739">
    <property type="entry name" value="LprI-like_N"/>
</dbReference>
<reference evidence="2" key="1">
    <citation type="submission" date="2023-10" db="EMBL/GenBank/DDBJ databases">
        <title>Clonality and diversity in the soft rot Dickeya solani phytopathogen.</title>
        <authorList>
            <person name="Pedron J."/>
            <person name="Van Gijsegem F."/>
            <person name="Portier P."/>
            <person name="Taghouti G."/>
        </authorList>
    </citation>
    <scope>NUCLEOTIDE SEQUENCE</scope>
    <source>
        <strain evidence="2">CFBP5647</strain>
    </source>
</reference>
<evidence type="ECO:0000313" key="2">
    <source>
        <dbReference type="EMBL" id="WOA51295.1"/>
    </source>
</evidence>
<sequence length="132" mass="15365">MTAATNTNHADIYQQYYAKMAGNVCKNLTNKDSEMGIYQCATLMKKDADAKLTARTNEINQALSQLSDDDKEFIKSFKEDPLQWERYRNKRCKVRVPNLEQDSPQYISETFLCQAVESYRRIEVLIDEPDRP</sequence>
<feature type="domain" description="Lysozyme inhibitor LprI-like N-terminal" evidence="1">
    <location>
        <begin position="25"/>
        <end position="101"/>
    </location>
</feature>
<dbReference type="Gene3D" id="1.20.1270.180">
    <property type="match status" value="1"/>
</dbReference>
<protein>
    <submittedName>
        <fullName evidence="2">Lysozyme inhibitor LprI family protein</fullName>
    </submittedName>
</protein>
<organism evidence="2 3">
    <name type="scientific">Dickeya solani</name>
    <dbReference type="NCBI Taxonomy" id="1089444"/>
    <lineage>
        <taxon>Bacteria</taxon>
        <taxon>Pseudomonadati</taxon>
        <taxon>Pseudomonadota</taxon>
        <taxon>Gammaproteobacteria</taxon>
        <taxon>Enterobacterales</taxon>
        <taxon>Pectobacteriaceae</taxon>
        <taxon>Dickeya</taxon>
    </lineage>
</organism>
<proteinExistence type="predicted"/>
<name>A0AAX4EV94_9GAMM</name>
<evidence type="ECO:0000259" key="1">
    <source>
        <dbReference type="Pfam" id="PF07007"/>
    </source>
</evidence>
<accession>A0AAX4EV94</accession>
<dbReference type="RefSeq" id="WP_316391972.1">
    <property type="nucleotide sequence ID" value="NZ_CP136339.1"/>
</dbReference>